<dbReference type="Pfam" id="PF02706">
    <property type="entry name" value="Wzz"/>
    <property type="match status" value="1"/>
</dbReference>
<dbReference type="RefSeq" id="WP_129440690.1">
    <property type="nucleotide sequence ID" value="NZ_CP035492.1"/>
</dbReference>
<evidence type="ECO:0000256" key="5">
    <source>
        <dbReference type="ARBA" id="ARBA00022989"/>
    </source>
</evidence>
<dbReference type="InterPro" id="IPR050445">
    <property type="entry name" value="Bact_polysacc_biosynth/exp"/>
</dbReference>
<dbReference type="GO" id="GO:0005886">
    <property type="term" value="C:plasma membrane"/>
    <property type="evidence" value="ECO:0007669"/>
    <property type="project" value="UniProtKB-SubCell"/>
</dbReference>
<evidence type="ECO:0000256" key="7">
    <source>
        <dbReference type="SAM" id="Phobius"/>
    </source>
</evidence>
<evidence type="ECO:0000259" key="8">
    <source>
        <dbReference type="Pfam" id="PF02706"/>
    </source>
</evidence>
<feature type="transmembrane region" description="Helical" evidence="7">
    <location>
        <begin position="174"/>
        <end position="195"/>
    </location>
</feature>
<keyword evidence="5 7" id="KW-1133">Transmembrane helix</keyword>
<dbReference type="AlphaFoldDB" id="A0A4P6EUX6"/>
<evidence type="ECO:0000256" key="1">
    <source>
        <dbReference type="ARBA" id="ARBA00004651"/>
    </source>
</evidence>
<comment type="similarity">
    <text evidence="2">Belongs to the CpsC/CapA family.</text>
</comment>
<dbReference type="PANTHER" id="PTHR32309">
    <property type="entry name" value="TYROSINE-PROTEIN KINASE"/>
    <property type="match status" value="1"/>
</dbReference>
<name>A0A4P6EUX6_9BACL</name>
<protein>
    <submittedName>
        <fullName evidence="9">Lipopolysaccharide biosynthesis protein</fullName>
    </submittedName>
</protein>
<dbReference type="InterPro" id="IPR003856">
    <property type="entry name" value="LPS_length_determ_N"/>
</dbReference>
<reference evidence="9 10" key="1">
    <citation type="submission" date="2019-01" db="EMBL/GenBank/DDBJ databases">
        <title>Genome sequencing of strain FW100M-2.</title>
        <authorList>
            <person name="Heo J."/>
            <person name="Kim S.-J."/>
            <person name="Kim J.-S."/>
            <person name="Hong S.-B."/>
            <person name="Kwon S.-W."/>
        </authorList>
    </citation>
    <scope>NUCLEOTIDE SEQUENCE [LARGE SCALE GENOMIC DNA]</scope>
    <source>
        <strain evidence="9 10">FW100M-2</strain>
    </source>
</reference>
<proteinExistence type="inferred from homology"/>
<dbReference type="KEGG" id="pprt:ET464_10485"/>
<evidence type="ECO:0000256" key="2">
    <source>
        <dbReference type="ARBA" id="ARBA00006683"/>
    </source>
</evidence>
<evidence type="ECO:0000256" key="4">
    <source>
        <dbReference type="ARBA" id="ARBA00022692"/>
    </source>
</evidence>
<keyword evidence="6 7" id="KW-0472">Membrane</keyword>
<keyword evidence="4 7" id="KW-0812">Transmembrane</keyword>
<dbReference type="Proteomes" id="UP000293568">
    <property type="component" value="Chromosome"/>
</dbReference>
<evidence type="ECO:0000313" key="10">
    <source>
        <dbReference type="Proteomes" id="UP000293568"/>
    </source>
</evidence>
<accession>A0A4P6EUX6</accession>
<evidence type="ECO:0000256" key="3">
    <source>
        <dbReference type="ARBA" id="ARBA00022475"/>
    </source>
</evidence>
<dbReference type="OrthoDB" id="2360475at2"/>
<dbReference type="PANTHER" id="PTHR32309:SF13">
    <property type="entry name" value="FERRIC ENTEROBACTIN TRANSPORT PROTEIN FEPE"/>
    <property type="match status" value="1"/>
</dbReference>
<evidence type="ECO:0000256" key="6">
    <source>
        <dbReference type="ARBA" id="ARBA00023136"/>
    </source>
</evidence>
<evidence type="ECO:0000313" key="9">
    <source>
        <dbReference type="EMBL" id="QAY66774.1"/>
    </source>
</evidence>
<dbReference type="GO" id="GO:0004713">
    <property type="term" value="F:protein tyrosine kinase activity"/>
    <property type="evidence" value="ECO:0007669"/>
    <property type="project" value="TreeGrafter"/>
</dbReference>
<keyword evidence="10" id="KW-1185">Reference proteome</keyword>
<gene>
    <name evidence="9" type="ORF">ET464_10485</name>
</gene>
<dbReference type="EMBL" id="CP035492">
    <property type="protein sequence ID" value="QAY66774.1"/>
    <property type="molecule type" value="Genomic_DNA"/>
</dbReference>
<comment type="subcellular location">
    <subcellularLocation>
        <location evidence="1">Cell membrane</location>
        <topology evidence="1">Multi-pass membrane protein</topology>
    </subcellularLocation>
</comment>
<sequence length="252" mass="27786">MELKQYFKIMAKKWWLIALIVFAGVTAAAIKSTVLTTPIYFANSKIIVNQSNGTNDQVTSVNVGNIQTSFYLINSYKEIIKSEAIMDKVVEKYPDLNASPGEIAAKISVTAASNSQVMNLSYQDYSYKKAADIVNAVAEVFKDQIPNIMSIDNITILTKADPEANPSPINFNPIMNIIISFIISLMIAIGIVFFIDYLDDTLKTENEVGELLQLPVLAVVGKISKDDLKASRKMVVNNNKQVGDTSYATLNQ</sequence>
<feature type="domain" description="Polysaccharide chain length determinant N-terminal" evidence="8">
    <location>
        <begin position="2"/>
        <end position="92"/>
    </location>
</feature>
<organism evidence="9 10">
    <name type="scientific">Paenibacillus protaetiae</name>
    <dbReference type="NCBI Taxonomy" id="2509456"/>
    <lineage>
        <taxon>Bacteria</taxon>
        <taxon>Bacillati</taxon>
        <taxon>Bacillota</taxon>
        <taxon>Bacilli</taxon>
        <taxon>Bacillales</taxon>
        <taxon>Paenibacillaceae</taxon>
        <taxon>Paenibacillus</taxon>
    </lineage>
</organism>
<keyword evidence="3" id="KW-1003">Cell membrane</keyword>